<dbReference type="PANTHER" id="PTHR43630:SF2">
    <property type="entry name" value="GLYCOSYLTRANSFERASE"/>
    <property type="match status" value="1"/>
</dbReference>
<dbReference type="InterPro" id="IPR029044">
    <property type="entry name" value="Nucleotide-diphossugar_trans"/>
</dbReference>
<keyword evidence="3" id="KW-1185">Reference proteome</keyword>
<evidence type="ECO:0000313" key="2">
    <source>
        <dbReference type="EMBL" id="GAB79456.1"/>
    </source>
</evidence>
<evidence type="ECO:0000259" key="1">
    <source>
        <dbReference type="Pfam" id="PF00535"/>
    </source>
</evidence>
<comment type="caution">
    <text evidence="2">The sequence shown here is derived from an EMBL/GenBank/DDBJ whole genome shotgun (WGS) entry which is preliminary data.</text>
</comment>
<dbReference type="OrthoDB" id="9815923at2"/>
<dbReference type="SUPFAM" id="SSF53448">
    <property type="entry name" value="Nucleotide-diphospho-sugar transferases"/>
    <property type="match status" value="1"/>
</dbReference>
<protein>
    <recommendedName>
        <fullName evidence="1">Glycosyltransferase 2-like domain-containing protein</fullName>
    </recommendedName>
</protein>
<gene>
    <name evidence="2" type="ORF">AUCHE_26_00070</name>
</gene>
<dbReference type="RefSeq" id="WP_006504214.1">
    <property type="nucleotide sequence ID" value="NZ_BAGZ01000026.1"/>
</dbReference>
<dbReference type="EMBL" id="BAGZ01000026">
    <property type="protein sequence ID" value="GAB79456.1"/>
    <property type="molecule type" value="Genomic_DNA"/>
</dbReference>
<feature type="domain" description="Glycosyltransferase 2-like" evidence="1">
    <location>
        <begin position="11"/>
        <end position="95"/>
    </location>
</feature>
<sequence>MAVPLLAAALIVKDEAQNLPECLAALNALRPLITEICVYDTGSTDGTQEIARAAGATLSQGYWDGDFARARNEAIGMTNAKWVLIVDADERVSADQAAVRRSLRAALTAANGRVDALRVPCTNVEENGSDGVLWGSDRLFRRSRAHYVGAVHEQVMRLDGKPVVFDELSPRQILIRHHGYLDEKLLSDKLQRNLQIAEDEVAALPPGAPAENLIRAYIDRARSRVGAGDTEGGLADLEVVRATPSPSKYRLHGLQQYAGWLIDLERVDQAAEIIAELAEAPIHQSHTQWLTARILFLRGRHAEALTLLRAIDKLVGATGTVDVPRPLVEARLKAAAITGEIDEAAACAVRLIADLGVVESYPRLLMTLWGDRELSVLAQILVDSDRGYLSSALPAFEELGDRGQELAGLIRKKLAP</sequence>
<dbReference type="CDD" id="cd02511">
    <property type="entry name" value="Beta4Glucosyltransferase"/>
    <property type="match status" value="1"/>
</dbReference>
<dbReference type="PANTHER" id="PTHR43630">
    <property type="entry name" value="POLY-BETA-1,6-N-ACETYL-D-GLUCOSAMINE SYNTHASE"/>
    <property type="match status" value="1"/>
</dbReference>
<reference evidence="2 3" key="1">
    <citation type="submission" date="2012-08" db="EMBL/GenBank/DDBJ databases">
        <title>Whole genome shotgun sequence of Austwickia chelonae NBRC 105200.</title>
        <authorList>
            <person name="Yoshida I."/>
            <person name="Hosoyama A."/>
            <person name="Tsuchikane K."/>
            <person name="Katsumata H."/>
            <person name="Ando Y."/>
            <person name="Ohji S."/>
            <person name="Hamada M."/>
            <person name="Tamura T."/>
            <person name="Yamazoe A."/>
            <person name="Yamazaki S."/>
            <person name="Fujita N."/>
        </authorList>
    </citation>
    <scope>NUCLEOTIDE SEQUENCE [LARGE SCALE GENOMIC DNA]</scope>
    <source>
        <strain evidence="2 3">NBRC 105200</strain>
    </source>
</reference>
<accession>K6UP19</accession>
<dbReference type="Proteomes" id="UP000008495">
    <property type="component" value="Unassembled WGS sequence"/>
</dbReference>
<dbReference type="STRING" id="100225.SAMN05421595_0221"/>
<organism evidence="2 3">
    <name type="scientific">Austwickia chelonae NBRC 105200</name>
    <dbReference type="NCBI Taxonomy" id="1184607"/>
    <lineage>
        <taxon>Bacteria</taxon>
        <taxon>Bacillati</taxon>
        <taxon>Actinomycetota</taxon>
        <taxon>Actinomycetes</taxon>
        <taxon>Micrococcales</taxon>
        <taxon>Dermatophilaceae</taxon>
        <taxon>Austwickia</taxon>
    </lineage>
</organism>
<evidence type="ECO:0000313" key="3">
    <source>
        <dbReference type="Proteomes" id="UP000008495"/>
    </source>
</evidence>
<dbReference type="AlphaFoldDB" id="K6UP19"/>
<dbReference type="Pfam" id="PF00535">
    <property type="entry name" value="Glycos_transf_2"/>
    <property type="match status" value="1"/>
</dbReference>
<proteinExistence type="predicted"/>
<dbReference type="InterPro" id="IPR001173">
    <property type="entry name" value="Glyco_trans_2-like"/>
</dbReference>
<dbReference type="eggNOG" id="COG0463">
    <property type="taxonomic scope" value="Bacteria"/>
</dbReference>
<dbReference type="Gene3D" id="3.90.550.10">
    <property type="entry name" value="Spore Coat Polysaccharide Biosynthesis Protein SpsA, Chain A"/>
    <property type="match status" value="1"/>
</dbReference>
<name>K6UP19_9MICO</name>